<comment type="caution">
    <text evidence="1">The sequence shown here is derived from an EMBL/GenBank/DDBJ whole genome shotgun (WGS) entry which is preliminary data.</text>
</comment>
<gene>
    <name evidence="1" type="ORF">BBW68_00930</name>
</gene>
<evidence type="ECO:0000313" key="2">
    <source>
        <dbReference type="Proteomes" id="UP000243534"/>
    </source>
</evidence>
<proteinExistence type="predicted"/>
<accession>A0A1E7Z3V5</accession>
<name>A0A1E7Z3V5_9GAMM</name>
<dbReference type="Proteomes" id="UP000243534">
    <property type="component" value="Unassembled WGS sequence"/>
</dbReference>
<reference evidence="1 2" key="1">
    <citation type="submission" date="2016-07" db="EMBL/GenBank/DDBJ databases">
        <authorList>
            <person name="Yuval B."/>
        </authorList>
    </citation>
    <scope>NUCLEOTIDE SEQUENCE [LARGE SCALE GENOMIC DNA]</scope>
    <source>
        <strain evidence="1 2">IL</strain>
    </source>
</reference>
<sequence length="69" mass="8060">MFDNAKAIIIERDIYGPGKHRWNPQLMHVAEKYAFTPKVCRPLGNHAVLICQFWTKRLAIPACITEHWL</sequence>
<dbReference type="AlphaFoldDB" id="A0A1E7Z3V5"/>
<evidence type="ECO:0000313" key="1">
    <source>
        <dbReference type="EMBL" id="OFC63470.1"/>
    </source>
</evidence>
<dbReference type="EMBL" id="MAYS01000079">
    <property type="protein sequence ID" value="OFC63470.1"/>
    <property type="molecule type" value="Genomic_DNA"/>
</dbReference>
<protein>
    <submittedName>
        <fullName evidence="1">Uncharacterized protein</fullName>
    </submittedName>
</protein>
<organism evidence="1 2">
    <name type="scientific">Candidatus Erwinia dacicola</name>
    <dbReference type="NCBI Taxonomy" id="252393"/>
    <lineage>
        <taxon>Bacteria</taxon>
        <taxon>Pseudomonadati</taxon>
        <taxon>Pseudomonadota</taxon>
        <taxon>Gammaproteobacteria</taxon>
        <taxon>Enterobacterales</taxon>
        <taxon>Erwiniaceae</taxon>
        <taxon>Erwinia</taxon>
    </lineage>
</organism>